<dbReference type="Proteomes" id="UP001176941">
    <property type="component" value="Chromosome 28"/>
</dbReference>
<sequence>MVDPLSLSPDCSQGATPGRAGRAVLALGVIDPGPTRPPVSMRTTFRKPQGRAAARSCPRLARGLRQPAGLVEHVDAAPRVRQGSLRRVHGLTRKAGTSLGPLD</sequence>
<reference evidence="2" key="1">
    <citation type="submission" date="2023-04" db="EMBL/GenBank/DDBJ databases">
        <authorList>
            <consortium name="ELIXIR-Norway"/>
        </authorList>
    </citation>
    <scope>NUCLEOTIDE SEQUENCE [LARGE SCALE GENOMIC DNA]</scope>
</reference>
<protein>
    <submittedName>
        <fullName evidence="2">Uncharacterized protein</fullName>
    </submittedName>
</protein>
<evidence type="ECO:0000313" key="2">
    <source>
        <dbReference type="EMBL" id="CAI9168200.1"/>
    </source>
</evidence>
<evidence type="ECO:0000313" key="3">
    <source>
        <dbReference type="Proteomes" id="UP001176941"/>
    </source>
</evidence>
<gene>
    <name evidence="2" type="ORF">MRATA1EN1_LOCUS17162</name>
</gene>
<proteinExistence type="predicted"/>
<organism evidence="2 3">
    <name type="scientific">Rangifer tarandus platyrhynchus</name>
    <name type="common">Svalbard reindeer</name>
    <dbReference type="NCBI Taxonomy" id="3082113"/>
    <lineage>
        <taxon>Eukaryota</taxon>
        <taxon>Metazoa</taxon>
        <taxon>Chordata</taxon>
        <taxon>Craniata</taxon>
        <taxon>Vertebrata</taxon>
        <taxon>Euteleostomi</taxon>
        <taxon>Mammalia</taxon>
        <taxon>Eutheria</taxon>
        <taxon>Laurasiatheria</taxon>
        <taxon>Artiodactyla</taxon>
        <taxon>Ruminantia</taxon>
        <taxon>Pecora</taxon>
        <taxon>Cervidae</taxon>
        <taxon>Odocoileinae</taxon>
        <taxon>Rangifer</taxon>
    </lineage>
</organism>
<accession>A0ABN8Z452</accession>
<keyword evidence="3" id="KW-1185">Reference proteome</keyword>
<name>A0ABN8Z452_RANTA</name>
<dbReference type="EMBL" id="OX459964">
    <property type="protein sequence ID" value="CAI9168200.1"/>
    <property type="molecule type" value="Genomic_DNA"/>
</dbReference>
<feature type="region of interest" description="Disordered" evidence="1">
    <location>
        <begin position="29"/>
        <end position="56"/>
    </location>
</feature>
<evidence type="ECO:0000256" key="1">
    <source>
        <dbReference type="SAM" id="MobiDB-lite"/>
    </source>
</evidence>